<dbReference type="EMBL" id="JAOB01000012">
    <property type="protein sequence ID" value="EUA72330.1"/>
    <property type="molecule type" value="Genomic_DNA"/>
</dbReference>
<feature type="compositionally biased region" description="Basic residues" evidence="1">
    <location>
        <begin position="25"/>
        <end position="34"/>
    </location>
</feature>
<feature type="region of interest" description="Disordered" evidence="1">
    <location>
        <begin position="1"/>
        <end position="90"/>
    </location>
</feature>
<reference evidence="2" key="1">
    <citation type="submission" date="2014-01" db="EMBL/GenBank/DDBJ databases">
        <authorList>
            <person name="Brown-Elliot B."/>
            <person name="Wallace R."/>
            <person name="Lenaerts A."/>
            <person name="Ordway D."/>
            <person name="DeGroote M.A."/>
            <person name="Parker T."/>
            <person name="Sizemore C."/>
            <person name="Tallon L.J."/>
            <person name="Sadzewicz L.K."/>
            <person name="Sengamalay N."/>
            <person name="Fraser C.M."/>
            <person name="Hine E."/>
            <person name="Shefchek K.A."/>
            <person name="Das S.P."/>
            <person name="Tettelin H."/>
        </authorList>
    </citation>
    <scope>NUCLEOTIDE SEQUENCE [LARGE SCALE GENOMIC DNA]</scope>
    <source>
        <strain evidence="2">4042</strain>
    </source>
</reference>
<comment type="caution">
    <text evidence="2">The sequence shown here is derived from an EMBL/GenBank/DDBJ whole genome shotgun (WGS) entry which is preliminary data.</text>
</comment>
<protein>
    <submittedName>
        <fullName evidence="2">Uncharacterized protein</fullName>
    </submittedName>
</protein>
<feature type="compositionally biased region" description="Pro residues" evidence="1">
    <location>
        <begin position="42"/>
        <end position="55"/>
    </location>
</feature>
<gene>
    <name evidence="2" type="ORF">I553_10654</name>
</gene>
<feature type="compositionally biased region" description="Basic residues" evidence="1">
    <location>
        <begin position="8"/>
        <end position="17"/>
    </location>
</feature>
<name>X8DXR1_MYCXE</name>
<evidence type="ECO:0000256" key="1">
    <source>
        <dbReference type="SAM" id="MobiDB-lite"/>
    </source>
</evidence>
<feature type="compositionally biased region" description="Polar residues" evidence="1">
    <location>
        <begin position="161"/>
        <end position="170"/>
    </location>
</feature>
<sequence length="296" mass="30487">MLTQAQHVRWRRYRRRGTGSDRAGYRRCGRRRRGGGAGGSAHPPPAAAPTAPPQPAAETRALGPDCTGATCSPTGVGGGEDGTAGGGPAGIVDPGGGLKGCAAAVLATGAGDAKPCAAPLKNCVDGGGAAAGSQLPARYAAAARQAAAPRPLPPAGRPRPTSRSSAADYSVATAQPFSAHRRHHPDQNQHQTLASTKLSMPAVLHSSPPHREDGAAPFRSAANVRPAVWTRYYRARAVRSFASSLAGHYSVPVPRQQAGACQHFPRSRAAPRGGSPIIDSLFYRFCLHRAAGAFRP</sequence>
<feature type="compositionally biased region" description="Gly residues" evidence="1">
    <location>
        <begin position="75"/>
        <end position="90"/>
    </location>
</feature>
<organism evidence="2">
    <name type="scientific">Mycobacterium xenopi 4042</name>
    <dbReference type="NCBI Taxonomy" id="1299334"/>
    <lineage>
        <taxon>Bacteria</taxon>
        <taxon>Bacillati</taxon>
        <taxon>Actinomycetota</taxon>
        <taxon>Actinomycetes</taxon>
        <taxon>Mycobacteriales</taxon>
        <taxon>Mycobacteriaceae</taxon>
        <taxon>Mycobacterium</taxon>
    </lineage>
</organism>
<accession>X8DXR1</accession>
<dbReference type="AlphaFoldDB" id="X8DXR1"/>
<feature type="region of interest" description="Disordered" evidence="1">
    <location>
        <begin position="142"/>
        <end position="170"/>
    </location>
</feature>
<proteinExistence type="predicted"/>
<evidence type="ECO:0000313" key="2">
    <source>
        <dbReference type="EMBL" id="EUA72330.1"/>
    </source>
</evidence>